<feature type="signal peptide" evidence="1">
    <location>
        <begin position="1"/>
        <end position="22"/>
    </location>
</feature>
<protein>
    <submittedName>
        <fullName evidence="3">Candidate secreted effector</fullName>
    </submittedName>
</protein>
<keyword evidence="1" id="KW-0732">Signal</keyword>
<dbReference type="WBParaSite" id="Minc3s02331g29510">
    <property type="protein sequence ID" value="Minc3s02331g29510"/>
    <property type="gene ID" value="Minc3s02331g29510"/>
</dbReference>
<name>A0A914MRZ0_MELIC</name>
<accession>A0A914MRZ0</accession>
<organism evidence="2 3">
    <name type="scientific">Meloidogyne incognita</name>
    <name type="common">Southern root-knot nematode worm</name>
    <name type="synonym">Oxyuris incognita</name>
    <dbReference type="NCBI Taxonomy" id="6306"/>
    <lineage>
        <taxon>Eukaryota</taxon>
        <taxon>Metazoa</taxon>
        <taxon>Ecdysozoa</taxon>
        <taxon>Nematoda</taxon>
        <taxon>Chromadorea</taxon>
        <taxon>Rhabditida</taxon>
        <taxon>Tylenchina</taxon>
        <taxon>Tylenchomorpha</taxon>
        <taxon>Tylenchoidea</taxon>
        <taxon>Meloidogynidae</taxon>
        <taxon>Meloidogyninae</taxon>
        <taxon>Meloidogyne</taxon>
        <taxon>Meloidogyne incognita group</taxon>
    </lineage>
</organism>
<dbReference type="AlphaFoldDB" id="A0A914MRZ0"/>
<reference evidence="3" key="1">
    <citation type="submission" date="2022-11" db="UniProtKB">
        <authorList>
            <consortium name="WormBaseParasite"/>
        </authorList>
    </citation>
    <scope>IDENTIFICATION</scope>
</reference>
<evidence type="ECO:0000256" key="1">
    <source>
        <dbReference type="SAM" id="SignalP"/>
    </source>
</evidence>
<sequence length="108" mass="12889">MLNERWWMLLWSLLLRSPKLKLEVKRCLKHIRWHSIHNSRLVLRLLTRQKASRPSSWTSLLTLKPRTKTVWMENMIASKIMSCSQWEKVIHCINCTSGENNVINCFAE</sequence>
<evidence type="ECO:0000313" key="2">
    <source>
        <dbReference type="Proteomes" id="UP000887563"/>
    </source>
</evidence>
<proteinExistence type="predicted"/>
<dbReference type="Proteomes" id="UP000887563">
    <property type="component" value="Unplaced"/>
</dbReference>
<feature type="chain" id="PRO_5036718945" evidence="1">
    <location>
        <begin position="23"/>
        <end position="108"/>
    </location>
</feature>
<evidence type="ECO:0000313" key="3">
    <source>
        <dbReference type="WBParaSite" id="Minc3s02331g29510"/>
    </source>
</evidence>
<keyword evidence="2" id="KW-1185">Reference proteome</keyword>